<evidence type="ECO:0000256" key="1">
    <source>
        <dbReference type="SAM" id="Phobius"/>
    </source>
</evidence>
<comment type="caution">
    <text evidence="2">The sequence shown here is derived from an EMBL/GenBank/DDBJ whole genome shotgun (WGS) entry which is preliminary data.</text>
</comment>
<evidence type="ECO:0000313" key="2">
    <source>
        <dbReference type="EMBL" id="GIY29275.1"/>
    </source>
</evidence>
<keyword evidence="1" id="KW-1133">Transmembrane helix</keyword>
<accession>A0AAV4S6J9</accession>
<dbReference type="AlphaFoldDB" id="A0AAV4S6J9"/>
<keyword evidence="1" id="KW-0812">Transmembrane</keyword>
<feature type="transmembrane region" description="Helical" evidence="1">
    <location>
        <begin position="12"/>
        <end position="30"/>
    </location>
</feature>
<organism evidence="2 3">
    <name type="scientific">Caerostris extrusa</name>
    <name type="common">Bark spider</name>
    <name type="synonym">Caerostris bankana</name>
    <dbReference type="NCBI Taxonomy" id="172846"/>
    <lineage>
        <taxon>Eukaryota</taxon>
        <taxon>Metazoa</taxon>
        <taxon>Ecdysozoa</taxon>
        <taxon>Arthropoda</taxon>
        <taxon>Chelicerata</taxon>
        <taxon>Arachnida</taxon>
        <taxon>Araneae</taxon>
        <taxon>Araneomorphae</taxon>
        <taxon>Entelegynae</taxon>
        <taxon>Araneoidea</taxon>
        <taxon>Araneidae</taxon>
        <taxon>Caerostris</taxon>
    </lineage>
</organism>
<evidence type="ECO:0000313" key="3">
    <source>
        <dbReference type="Proteomes" id="UP001054945"/>
    </source>
</evidence>
<feature type="transmembrane region" description="Helical" evidence="1">
    <location>
        <begin position="146"/>
        <end position="164"/>
    </location>
</feature>
<proteinExistence type="predicted"/>
<gene>
    <name evidence="2" type="ORF">CEXT_148101</name>
</gene>
<keyword evidence="3" id="KW-1185">Reference proteome</keyword>
<reference evidence="2 3" key="1">
    <citation type="submission" date="2021-06" db="EMBL/GenBank/DDBJ databases">
        <title>Caerostris extrusa draft genome.</title>
        <authorList>
            <person name="Kono N."/>
            <person name="Arakawa K."/>
        </authorList>
    </citation>
    <scope>NUCLEOTIDE SEQUENCE [LARGE SCALE GENOMIC DNA]</scope>
</reference>
<keyword evidence="1" id="KW-0472">Membrane</keyword>
<name>A0AAV4S6J9_CAEEX</name>
<sequence>MGKDDFYFHVMIYMYFCFTCTEKWAFYSFVPPRDFELSKDLRLVQKHRRMDGLAEDKEAIISDSSSWGGLRACWAKTVQQSPAPFMFSHKFPARAYASALCVASHEYILQEKRQQGSRTFPFPRKLSAGKQELERVKMTSFPPSTFPSFSIAVPVAILVIRGFISFRYLCRAIASGTYFQRKYGDVCNSGEF</sequence>
<protein>
    <submittedName>
        <fullName evidence="2">Uncharacterized protein</fullName>
    </submittedName>
</protein>
<dbReference type="EMBL" id="BPLR01009046">
    <property type="protein sequence ID" value="GIY29275.1"/>
    <property type="molecule type" value="Genomic_DNA"/>
</dbReference>
<dbReference type="Proteomes" id="UP001054945">
    <property type="component" value="Unassembled WGS sequence"/>
</dbReference>